<gene>
    <name evidence="2" type="ORF">GCM10009668_35500</name>
</gene>
<accession>A0ABP4EN17</accession>
<name>A0ABP4EN17_9ACTN</name>
<comment type="caution">
    <text evidence="2">The sequence shown here is derived from an EMBL/GenBank/DDBJ whole genome shotgun (WGS) entry which is preliminary data.</text>
</comment>
<keyword evidence="3" id="KW-1185">Reference proteome</keyword>
<proteinExistence type="predicted"/>
<dbReference type="Proteomes" id="UP001501581">
    <property type="component" value="Unassembled WGS sequence"/>
</dbReference>
<evidence type="ECO:0000313" key="2">
    <source>
        <dbReference type="EMBL" id="GAA1111252.1"/>
    </source>
</evidence>
<sequence>MGKLLLLLIVIAVVIYLVVRTVETRGHPFRRPPGRRPSGGGRGPSRPVAPDDDPEFLRDLNRRRKKRDPDSPE</sequence>
<reference evidence="3" key="1">
    <citation type="journal article" date="2019" name="Int. J. Syst. Evol. Microbiol.">
        <title>The Global Catalogue of Microorganisms (GCM) 10K type strain sequencing project: providing services to taxonomists for standard genome sequencing and annotation.</title>
        <authorList>
            <consortium name="The Broad Institute Genomics Platform"/>
            <consortium name="The Broad Institute Genome Sequencing Center for Infectious Disease"/>
            <person name="Wu L."/>
            <person name="Ma J."/>
        </authorList>
    </citation>
    <scope>NUCLEOTIDE SEQUENCE [LARGE SCALE GENOMIC DNA]</scope>
    <source>
        <strain evidence="3">JCM 13008</strain>
    </source>
</reference>
<organism evidence="2 3">
    <name type="scientific">Nocardioides dubius</name>
    <dbReference type="NCBI Taxonomy" id="317019"/>
    <lineage>
        <taxon>Bacteria</taxon>
        <taxon>Bacillati</taxon>
        <taxon>Actinomycetota</taxon>
        <taxon>Actinomycetes</taxon>
        <taxon>Propionibacteriales</taxon>
        <taxon>Nocardioidaceae</taxon>
        <taxon>Nocardioides</taxon>
    </lineage>
</organism>
<evidence type="ECO:0000256" key="1">
    <source>
        <dbReference type="SAM" id="MobiDB-lite"/>
    </source>
</evidence>
<dbReference type="EMBL" id="BAAALG010000013">
    <property type="protein sequence ID" value="GAA1111252.1"/>
    <property type="molecule type" value="Genomic_DNA"/>
</dbReference>
<evidence type="ECO:0000313" key="3">
    <source>
        <dbReference type="Proteomes" id="UP001501581"/>
    </source>
</evidence>
<feature type="region of interest" description="Disordered" evidence="1">
    <location>
        <begin position="26"/>
        <end position="73"/>
    </location>
</feature>
<dbReference type="RefSeq" id="WP_343996210.1">
    <property type="nucleotide sequence ID" value="NZ_BAAALG010000013.1"/>
</dbReference>
<protein>
    <submittedName>
        <fullName evidence="2">Uncharacterized protein</fullName>
    </submittedName>
</protein>